<accession>A0A3B0V7Y8</accession>
<gene>
    <name evidence="2" type="ORF">MNBD_CHLOROFLEXI01-1171</name>
</gene>
<sequence>REIVAAPVQDGLHGIFFHQVRVDGNSLDEPFGGSVGLVNLDPGEIVSSAAAGPGSATLTINSELDLGGFVAEGFGLGGPVTTTEDILQDDPNDPSTASFVTTVAISHGALLEVSTCCSAGSDIDLFVYDPSGALVGSSTTSTDVENVTLLFPDDGTYTIAVHGWSVPSGADRFELTINAVQGSDVVVSNLPASIPAGGSATIDVAWDTSGFASGSYSGLILMGPAEAPGLLQIPVEVTVP</sequence>
<dbReference type="Pfam" id="PF04151">
    <property type="entry name" value="PPC"/>
    <property type="match status" value="1"/>
</dbReference>
<dbReference type="InterPro" id="IPR007280">
    <property type="entry name" value="Peptidase_C_arc/bac"/>
</dbReference>
<dbReference type="Gene3D" id="2.60.120.380">
    <property type="match status" value="1"/>
</dbReference>
<dbReference type="AlphaFoldDB" id="A0A3B0V7Y8"/>
<feature type="non-terminal residue" evidence="2">
    <location>
        <position position="1"/>
    </location>
</feature>
<evidence type="ECO:0000259" key="1">
    <source>
        <dbReference type="Pfam" id="PF04151"/>
    </source>
</evidence>
<feature type="domain" description="Peptidase C-terminal archaeal/bacterial" evidence="1">
    <location>
        <begin position="102"/>
        <end position="163"/>
    </location>
</feature>
<reference evidence="2" key="1">
    <citation type="submission" date="2018-06" db="EMBL/GenBank/DDBJ databases">
        <authorList>
            <person name="Zhirakovskaya E."/>
        </authorList>
    </citation>
    <scope>NUCLEOTIDE SEQUENCE</scope>
</reference>
<name>A0A3B0V7Y8_9ZZZZ</name>
<dbReference type="SUPFAM" id="SSF49785">
    <property type="entry name" value="Galactose-binding domain-like"/>
    <property type="match status" value="1"/>
</dbReference>
<evidence type="ECO:0000313" key="2">
    <source>
        <dbReference type="EMBL" id="VAW32979.1"/>
    </source>
</evidence>
<dbReference type="EMBL" id="UOEU01000411">
    <property type="protein sequence ID" value="VAW32979.1"/>
    <property type="molecule type" value="Genomic_DNA"/>
</dbReference>
<proteinExistence type="predicted"/>
<protein>
    <recommendedName>
        <fullName evidence="1">Peptidase C-terminal archaeal/bacterial domain-containing protein</fullName>
    </recommendedName>
</protein>
<organism evidence="2">
    <name type="scientific">hydrothermal vent metagenome</name>
    <dbReference type="NCBI Taxonomy" id="652676"/>
    <lineage>
        <taxon>unclassified sequences</taxon>
        <taxon>metagenomes</taxon>
        <taxon>ecological metagenomes</taxon>
    </lineage>
</organism>
<dbReference type="InterPro" id="IPR008979">
    <property type="entry name" value="Galactose-bd-like_sf"/>
</dbReference>